<sequence>MFFRSDLYLAGFIILILKEFTVNKWRNPTRWLCAVAMPFALLLLSGCGSSDALPDL</sequence>
<keyword evidence="1" id="KW-0472">Membrane</keyword>
<evidence type="ECO:0000313" key="3">
    <source>
        <dbReference type="Proteomes" id="UP000245912"/>
    </source>
</evidence>
<organism evidence="2 3">
    <name type="scientific">Salmonella enterica</name>
    <name type="common">Salmonella choleraesuis</name>
    <dbReference type="NCBI Taxonomy" id="28901"/>
    <lineage>
        <taxon>Bacteria</taxon>
        <taxon>Pseudomonadati</taxon>
        <taxon>Pseudomonadota</taxon>
        <taxon>Gammaproteobacteria</taxon>
        <taxon>Enterobacterales</taxon>
        <taxon>Enterobacteriaceae</taxon>
        <taxon>Salmonella</taxon>
    </lineage>
</organism>
<keyword evidence="2" id="KW-0449">Lipoprotein</keyword>
<gene>
    <name evidence="2" type="ORF">C4860_16860</name>
</gene>
<reference evidence="2 3" key="1">
    <citation type="submission" date="2018-04" db="EMBL/GenBank/DDBJ databases">
        <title>Serotype diversity and antimicrobial resistance among Salmonella enterica isolated from patients at an equine referral hospital.</title>
        <authorList>
            <person name="Leon I.M."/>
            <person name="Lawhon S.D."/>
            <person name="Norman K.N."/>
            <person name="Threadgill D.S."/>
            <person name="Ohta N."/>
            <person name="Vinasco J."/>
            <person name="Scott H.M."/>
        </authorList>
    </citation>
    <scope>NUCLEOTIDE SEQUENCE [LARGE SCALE GENOMIC DNA]</scope>
    <source>
        <strain evidence="2 3">235</strain>
    </source>
</reference>
<evidence type="ECO:0000313" key="2">
    <source>
        <dbReference type="EMBL" id="PVI96075.1"/>
    </source>
</evidence>
<comment type="caution">
    <text evidence="2">The sequence shown here is derived from an EMBL/GenBank/DDBJ whole genome shotgun (WGS) entry which is preliminary data.</text>
</comment>
<name>A0A2T8T313_SALER</name>
<accession>A0A2T8T313</accession>
<evidence type="ECO:0000256" key="1">
    <source>
        <dbReference type="SAM" id="Phobius"/>
    </source>
</evidence>
<keyword evidence="1" id="KW-0812">Transmembrane</keyword>
<dbReference type="AlphaFoldDB" id="A0A2T8T313"/>
<dbReference type="EMBL" id="QDLQ01000011">
    <property type="protein sequence ID" value="PVI96075.1"/>
    <property type="molecule type" value="Genomic_DNA"/>
</dbReference>
<protein>
    <submittedName>
        <fullName evidence="2">Type VI secretion lipoprotein/VasD</fullName>
    </submittedName>
</protein>
<dbReference type="Proteomes" id="UP000245912">
    <property type="component" value="Unassembled WGS sequence"/>
</dbReference>
<keyword evidence="1" id="KW-1133">Transmembrane helix</keyword>
<feature type="transmembrane region" description="Helical" evidence="1">
    <location>
        <begin position="31"/>
        <end position="53"/>
    </location>
</feature>
<proteinExistence type="predicted"/>